<name>A0AAN9GE43_9CAEN</name>
<evidence type="ECO:0000256" key="4">
    <source>
        <dbReference type="RuleBase" id="RU362126"/>
    </source>
</evidence>
<dbReference type="GO" id="GO:0051082">
    <property type="term" value="F:unfolded protein binding"/>
    <property type="evidence" value="ECO:0007669"/>
    <property type="project" value="InterPro"/>
</dbReference>
<evidence type="ECO:0000256" key="3">
    <source>
        <dbReference type="ARBA" id="ARBA00022824"/>
    </source>
</evidence>
<keyword evidence="3 4" id="KW-0256">Endoplasmic reticulum</keyword>
<accession>A0AAN9GE43</accession>
<dbReference type="Proteomes" id="UP001374579">
    <property type="component" value="Unassembled WGS sequence"/>
</dbReference>
<dbReference type="Gene3D" id="2.60.120.200">
    <property type="match status" value="1"/>
</dbReference>
<dbReference type="SUPFAM" id="SSF49899">
    <property type="entry name" value="Concanavalin A-like lectins/glucanases"/>
    <property type="match status" value="1"/>
</dbReference>
<dbReference type="Pfam" id="PF00262">
    <property type="entry name" value="Calreticulin"/>
    <property type="match status" value="1"/>
</dbReference>
<comment type="similarity">
    <text evidence="2 4">Belongs to the calreticulin family.</text>
</comment>
<comment type="subcellular location">
    <subcellularLocation>
        <location evidence="1">Endoplasmic reticulum</location>
    </subcellularLocation>
</comment>
<dbReference type="AlphaFoldDB" id="A0AAN9GE43"/>
<organism evidence="5 6">
    <name type="scientific">Littorina saxatilis</name>
    <dbReference type="NCBI Taxonomy" id="31220"/>
    <lineage>
        <taxon>Eukaryota</taxon>
        <taxon>Metazoa</taxon>
        <taxon>Spiralia</taxon>
        <taxon>Lophotrochozoa</taxon>
        <taxon>Mollusca</taxon>
        <taxon>Gastropoda</taxon>
        <taxon>Caenogastropoda</taxon>
        <taxon>Littorinimorpha</taxon>
        <taxon>Littorinoidea</taxon>
        <taxon>Littorinidae</taxon>
        <taxon>Littorina</taxon>
    </lineage>
</organism>
<dbReference type="InterPro" id="IPR013320">
    <property type="entry name" value="ConA-like_dom_sf"/>
</dbReference>
<keyword evidence="4" id="KW-0143">Chaperone</keyword>
<gene>
    <name evidence="5" type="ORF">V1264_019540</name>
</gene>
<dbReference type="EMBL" id="JBAMIC010000008">
    <property type="protein sequence ID" value="KAK7104896.1"/>
    <property type="molecule type" value="Genomic_DNA"/>
</dbReference>
<dbReference type="InterPro" id="IPR001580">
    <property type="entry name" value="Calret/calnex"/>
</dbReference>
<dbReference type="GO" id="GO:0005509">
    <property type="term" value="F:calcium ion binding"/>
    <property type="evidence" value="ECO:0007669"/>
    <property type="project" value="InterPro"/>
</dbReference>
<evidence type="ECO:0000256" key="1">
    <source>
        <dbReference type="ARBA" id="ARBA00004240"/>
    </source>
</evidence>
<protein>
    <submittedName>
        <fullName evidence="5">Uncharacterized protein</fullName>
    </submittedName>
</protein>
<proteinExistence type="inferred from homology"/>
<comment type="caution">
    <text evidence="5">The sequence shown here is derived from an EMBL/GenBank/DDBJ whole genome shotgun (WGS) entry which is preliminary data.</text>
</comment>
<evidence type="ECO:0000256" key="2">
    <source>
        <dbReference type="ARBA" id="ARBA00010983"/>
    </source>
</evidence>
<dbReference type="GO" id="GO:0006457">
    <property type="term" value="P:protein folding"/>
    <property type="evidence" value="ECO:0007669"/>
    <property type="project" value="InterPro"/>
</dbReference>
<dbReference type="GO" id="GO:0005783">
    <property type="term" value="C:endoplasmic reticulum"/>
    <property type="evidence" value="ECO:0007669"/>
    <property type="project" value="UniProtKB-SubCell"/>
</dbReference>
<keyword evidence="6" id="KW-1185">Reference proteome</keyword>
<evidence type="ECO:0000313" key="5">
    <source>
        <dbReference type="EMBL" id="KAK7104896.1"/>
    </source>
</evidence>
<sequence>MESHRSQSQIRAQMHFIFRHKNPKTGEIEEKHTKKPTANIDSYFTGRKTHLYTLGKLEISMAPHRRF</sequence>
<evidence type="ECO:0000313" key="6">
    <source>
        <dbReference type="Proteomes" id="UP001374579"/>
    </source>
</evidence>
<reference evidence="5 6" key="1">
    <citation type="submission" date="2024-02" db="EMBL/GenBank/DDBJ databases">
        <title>Chromosome-scale genome assembly of the rough periwinkle Littorina saxatilis.</title>
        <authorList>
            <person name="De Jode A."/>
            <person name="Faria R."/>
            <person name="Formenti G."/>
            <person name="Sims Y."/>
            <person name="Smith T.P."/>
            <person name="Tracey A."/>
            <person name="Wood J.M.D."/>
            <person name="Zagrodzka Z.B."/>
            <person name="Johannesson K."/>
            <person name="Butlin R.K."/>
            <person name="Leder E.H."/>
        </authorList>
    </citation>
    <scope>NUCLEOTIDE SEQUENCE [LARGE SCALE GENOMIC DNA]</scope>
    <source>
        <strain evidence="5">Snail1</strain>
        <tissue evidence="5">Muscle</tissue>
    </source>
</reference>